<dbReference type="InterPro" id="IPR050116">
    <property type="entry name" value="DNA_polymerase-Y"/>
</dbReference>
<dbReference type="PANTHER" id="PTHR11076">
    <property type="entry name" value="DNA REPAIR POLYMERASE UMUC / TRANSFERASE FAMILY MEMBER"/>
    <property type="match status" value="1"/>
</dbReference>
<dbReference type="GO" id="GO:0009432">
    <property type="term" value="P:SOS response"/>
    <property type="evidence" value="ECO:0007669"/>
    <property type="project" value="UniProtKB-KW"/>
</dbReference>
<feature type="domain" description="UmuC" evidence="10">
    <location>
        <begin position="3"/>
        <end position="189"/>
    </location>
</feature>
<dbReference type="GO" id="GO:0006281">
    <property type="term" value="P:DNA repair"/>
    <property type="evidence" value="ECO:0007669"/>
    <property type="project" value="UniProtKB-KW"/>
</dbReference>
<evidence type="ECO:0000256" key="8">
    <source>
        <dbReference type="ARBA" id="ARBA00025589"/>
    </source>
</evidence>
<comment type="catalytic activity">
    <reaction evidence="9">
        <text>DNA(n) + a 2'-deoxyribonucleoside 5'-triphosphate = DNA(n+1) + diphosphate</text>
        <dbReference type="Rhea" id="RHEA:22508"/>
        <dbReference type="Rhea" id="RHEA-COMP:17339"/>
        <dbReference type="Rhea" id="RHEA-COMP:17340"/>
        <dbReference type="ChEBI" id="CHEBI:33019"/>
        <dbReference type="ChEBI" id="CHEBI:61560"/>
        <dbReference type="ChEBI" id="CHEBI:173112"/>
        <dbReference type="EC" id="2.7.7.7"/>
    </reaction>
</comment>
<evidence type="ECO:0000256" key="9">
    <source>
        <dbReference type="ARBA" id="ARBA00049244"/>
    </source>
</evidence>
<keyword evidence="7" id="KW-0742">SOS response</keyword>
<dbReference type="Pfam" id="PF13438">
    <property type="entry name" value="DUF4113"/>
    <property type="match status" value="1"/>
</dbReference>
<dbReference type="SUPFAM" id="SSF56672">
    <property type="entry name" value="DNA/RNA polymerases"/>
    <property type="match status" value="1"/>
</dbReference>
<dbReference type="Pfam" id="PF11799">
    <property type="entry name" value="IMS_C"/>
    <property type="match status" value="1"/>
</dbReference>
<evidence type="ECO:0000256" key="5">
    <source>
        <dbReference type="ARBA" id="ARBA00023199"/>
    </source>
</evidence>
<dbReference type="InterPro" id="IPR001126">
    <property type="entry name" value="UmuC"/>
</dbReference>
<dbReference type="RefSeq" id="WP_026008903.1">
    <property type="nucleotide sequence ID" value="NZ_KQ130439.1"/>
</dbReference>
<dbReference type="GO" id="GO:0003684">
    <property type="term" value="F:damaged DNA binding"/>
    <property type="evidence" value="ECO:0007669"/>
    <property type="project" value="InterPro"/>
</dbReference>
<dbReference type="InterPro" id="IPR043128">
    <property type="entry name" value="Rev_trsase/Diguanyl_cyclase"/>
</dbReference>
<dbReference type="STRING" id="1420583.V473_23155"/>
<comment type="caution">
    <text evidence="11">The sequence shown here is derived from an EMBL/GenBank/DDBJ whole genome shotgun (WGS) entry which is preliminary data.</text>
</comment>
<dbReference type="InterPro" id="IPR043502">
    <property type="entry name" value="DNA/RNA_pol_sf"/>
</dbReference>
<dbReference type="GO" id="GO:0003887">
    <property type="term" value="F:DNA-directed DNA polymerase activity"/>
    <property type="evidence" value="ECO:0007669"/>
    <property type="project" value="TreeGrafter"/>
</dbReference>
<dbReference type="GO" id="GO:0042276">
    <property type="term" value="P:error-prone translesion synthesis"/>
    <property type="evidence" value="ECO:0007669"/>
    <property type="project" value="TreeGrafter"/>
</dbReference>
<keyword evidence="5" id="KW-0741">SOS mutagenesis</keyword>
<evidence type="ECO:0000256" key="6">
    <source>
        <dbReference type="ARBA" id="ARBA00023204"/>
    </source>
</evidence>
<evidence type="ECO:0000259" key="10">
    <source>
        <dbReference type="PROSITE" id="PS50173"/>
    </source>
</evidence>
<evidence type="ECO:0000313" key="12">
    <source>
        <dbReference type="Proteomes" id="UP000052232"/>
    </source>
</evidence>
<dbReference type="PANTHER" id="PTHR11076:SF34">
    <property type="entry name" value="PROTEIN UMUC"/>
    <property type="match status" value="1"/>
</dbReference>
<dbReference type="Proteomes" id="UP000052232">
    <property type="component" value="Unassembled WGS sequence"/>
</dbReference>
<keyword evidence="12" id="KW-1185">Reference proteome</keyword>
<organism evidence="11 12">
    <name type="scientific">Sphingobium cupriresistens LL01</name>
    <dbReference type="NCBI Taxonomy" id="1420583"/>
    <lineage>
        <taxon>Bacteria</taxon>
        <taxon>Pseudomonadati</taxon>
        <taxon>Pseudomonadota</taxon>
        <taxon>Alphaproteobacteria</taxon>
        <taxon>Sphingomonadales</taxon>
        <taxon>Sphingomonadaceae</taxon>
        <taxon>Sphingobium</taxon>
    </lineage>
</organism>
<dbReference type="InterPro" id="IPR025188">
    <property type="entry name" value="DUF4113"/>
</dbReference>
<keyword evidence="6" id="KW-0234">DNA repair</keyword>
<keyword evidence="4" id="KW-0227">DNA damage</keyword>
<proteinExistence type="inferred from homology"/>
<comment type="subunit">
    <text evidence="2">Monomer.</text>
</comment>
<evidence type="ECO:0000256" key="1">
    <source>
        <dbReference type="ARBA" id="ARBA00010945"/>
    </source>
</evidence>
<comment type="function">
    <text evidence="8">Poorly processive, error-prone DNA polymerase involved in untargeted mutagenesis. Copies undamaged DNA at stalled replication forks, which arise in vivo from mismatched or misaligned primer ends. These misaligned primers can be extended by PolIV. Exhibits no 3'-5' exonuclease (proofreading) activity. May be involved in translesional synthesis, in conjunction with the beta clamp from PolIII.</text>
</comment>
<evidence type="ECO:0000256" key="2">
    <source>
        <dbReference type="ARBA" id="ARBA00011245"/>
    </source>
</evidence>
<dbReference type="GO" id="GO:0005829">
    <property type="term" value="C:cytosol"/>
    <property type="evidence" value="ECO:0007669"/>
    <property type="project" value="TreeGrafter"/>
</dbReference>
<evidence type="ECO:0000313" key="11">
    <source>
        <dbReference type="EMBL" id="KMS51762.1"/>
    </source>
</evidence>
<dbReference type="AlphaFoldDB" id="A0A0J7XJ35"/>
<evidence type="ECO:0000256" key="7">
    <source>
        <dbReference type="ARBA" id="ARBA00023236"/>
    </source>
</evidence>
<dbReference type="EMBL" id="JACT01000008">
    <property type="protein sequence ID" value="KMS51762.1"/>
    <property type="molecule type" value="Genomic_DNA"/>
</dbReference>
<gene>
    <name evidence="11" type="ORF">V473_23155</name>
</gene>
<dbReference type="Gene3D" id="3.40.1170.60">
    <property type="match status" value="1"/>
</dbReference>
<name>A0A0J7XJ35_9SPHN</name>
<reference evidence="11 12" key="1">
    <citation type="journal article" date="2015" name="G3 (Bethesda)">
        <title>Insights into Ongoing Evolution of the Hexachlorocyclohexane Catabolic Pathway from Comparative Genomics of Ten Sphingomonadaceae Strains.</title>
        <authorList>
            <person name="Pearce S.L."/>
            <person name="Oakeshott J.G."/>
            <person name="Pandey G."/>
        </authorList>
    </citation>
    <scope>NUCLEOTIDE SEQUENCE [LARGE SCALE GENOMIC DNA]</scope>
    <source>
        <strain evidence="11 12">LL01</strain>
    </source>
</reference>
<sequence>MSWAIVDIANFYVSAERLFDPALRDVPVIVLSNNDGCAIARSEEAKALHVRMGDPVFKMRDRIKRHGIQLRSSNYELYADLNRRFNAVIADHSDMVEIYSIDESFFRLPVLPDGLGNVVAAHAVREDIARSVGLPTRIGLGPTRTLSKVANALAKATEKVWGGVVDLHDVELRRRLFDQWPVGEVWGIGHALAARLRPLGVKTTADLAALPPAVARDVGTVVLERLVRELGGIECDDFKVAPEPLKATAVTRQFGAPVSDLAELREAMARRAARAAEKIRAQGLAASRLIAFAHGSRYRPNPPSASRSARLSPPTNDPRIIVGIAGKMMEAMFQPGGVYTKCGVLLEDLTAEGAGQADLFATADPKAPALLAAMDGLNSRFGRNTVILAAQGCGARSFDTKRSQKSPAWTTRIGEIPVAR</sequence>
<dbReference type="Pfam" id="PF00817">
    <property type="entry name" value="IMS"/>
    <property type="match status" value="1"/>
</dbReference>
<comment type="similarity">
    <text evidence="1">Belongs to the DNA polymerase type-Y family.</text>
</comment>
<dbReference type="Gene3D" id="1.10.150.20">
    <property type="entry name" value="5' to 3' exonuclease, C-terminal subdomain"/>
    <property type="match status" value="1"/>
</dbReference>
<dbReference type="PROSITE" id="PS50173">
    <property type="entry name" value="UMUC"/>
    <property type="match status" value="1"/>
</dbReference>
<dbReference type="EC" id="2.7.7.7" evidence="3"/>
<dbReference type="InterPro" id="IPR017961">
    <property type="entry name" value="DNA_pol_Y-fam_little_finger"/>
</dbReference>
<dbReference type="CDD" id="cd01700">
    <property type="entry name" value="PolY_Pol_V_umuC"/>
    <property type="match status" value="1"/>
</dbReference>
<dbReference type="Gene3D" id="3.30.70.270">
    <property type="match status" value="1"/>
</dbReference>
<protein>
    <recommendedName>
        <fullName evidence="3">DNA-directed DNA polymerase</fullName>
        <ecNumber evidence="3">2.7.7.7</ecNumber>
    </recommendedName>
</protein>
<dbReference type="PATRIC" id="fig|1420583.3.peg.4440"/>
<evidence type="ECO:0000256" key="4">
    <source>
        <dbReference type="ARBA" id="ARBA00022763"/>
    </source>
</evidence>
<evidence type="ECO:0000256" key="3">
    <source>
        <dbReference type="ARBA" id="ARBA00012417"/>
    </source>
</evidence>
<accession>A0A0J7XJ35</accession>